<reference evidence="2 3" key="1">
    <citation type="submission" date="2019-02" db="EMBL/GenBank/DDBJ databases">
        <title>Genome sequencing of the rare red list fungi Antrodiella citrinella (Flaviporus citrinellus).</title>
        <authorList>
            <person name="Buettner E."/>
            <person name="Kellner H."/>
        </authorList>
    </citation>
    <scope>NUCLEOTIDE SEQUENCE [LARGE SCALE GENOMIC DNA]</scope>
    <source>
        <strain evidence="2 3">DSM 108506</strain>
    </source>
</reference>
<accession>A0A4S4MSF4</accession>
<gene>
    <name evidence="2" type="ORF">EUX98_g5451</name>
</gene>
<organism evidence="2 3">
    <name type="scientific">Antrodiella citrinella</name>
    <dbReference type="NCBI Taxonomy" id="2447956"/>
    <lineage>
        <taxon>Eukaryota</taxon>
        <taxon>Fungi</taxon>
        <taxon>Dikarya</taxon>
        <taxon>Basidiomycota</taxon>
        <taxon>Agaricomycotina</taxon>
        <taxon>Agaricomycetes</taxon>
        <taxon>Polyporales</taxon>
        <taxon>Steccherinaceae</taxon>
        <taxon>Antrodiella</taxon>
    </lineage>
</organism>
<dbReference type="AlphaFoldDB" id="A0A4S4MSF4"/>
<comment type="caution">
    <text evidence="2">The sequence shown here is derived from an EMBL/GenBank/DDBJ whole genome shotgun (WGS) entry which is preliminary data.</text>
</comment>
<keyword evidence="3" id="KW-1185">Reference proteome</keyword>
<evidence type="ECO:0000313" key="2">
    <source>
        <dbReference type="EMBL" id="THH28755.1"/>
    </source>
</evidence>
<evidence type="ECO:0000313" key="3">
    <source>
        <dbReference type="Proteomes" id="UP000308730"/>
    </source>
</evidence>
<name>A0A4S4MSF4_9APHY</name>
<dbReference type="OrthoDB" id="3250036at2759"/>
<sequence length="149" mass="16030">MSDEYGANSGFKGSLVNKSGPQVDNGRLNENTGNYPSPENTTLSGGYGSPPTKVWSDKSQRGRGGVDDDNTGLIGQSVHGVFSGEMQDAKQGRDEGTRTEFEREAQRNGHGVGDSAESRQEAEQMLASQYHDSRSRQYESGGVEGDRPL</sequence>
<feature type="compositionally biased region" description="Basic and acidic residues" evidence="1">
    <location>
        <begin position="87"/>
        <end position="107"/>
    </location>
</feature>
<dbReference type="EMBL" id="SGPM01000160">
    <property type="protein sequence ID" value="THH28755.1"/>
    <property type="molecule type" value="Genomic_DNA"/>
</dbReference>
<feature type="region of interest" description="Disordered" evidence="1">
    <location>
        <begin position="1"/>
        <end position="149"/>
    </location>
</feature>
<protein>
    <submittedName>
        <fullName evidence="2">Uncharacterized protein</fullName>
    </submittedName>
</protein>
<feature type="compositionally biased region" description="Polar residues" evidence="1">
    <location>
        <begin position="16"/>
        <end position="44"/>
    </location>
</feature>
<proteinExistence type="predicted"/>
<feature type="compositionally biased region" description="Basic and acidic residues" evidence="1">
    <location>
        <begin position="55"/>
        <end position="66"/>
    </location>
</feature>
<evidence type="ECO:0000256" key="1">
    <source>
        <dbReference type="SAM" id="MobiDB-lite"/>
    </source>
</evidence>
<dbReference type="Proteomes" id="UP000308730">
    <property type="component" value="Unassembled WGS sequence"/>
</dbReference>